<organism evidence="6 7">
    <name type="scientific">Mangrovibacterium marinum</name>
    <dbReference type="NCBI Taxonomy" id="1639118"/>
    <lineage>
        <taxon>Bacteria</taxon>
        <taxon>Pseudomonadati</taxon>
        <taxon>Bacteroidota</taxon>
        <taxon>Bacteroidia</taxon>
        <taxon>Marinilabiliales</taxon>
        <taxon>Prolixibacteraceae</taxon>
        <taxon>Mangrovibacterium</taxon>
    </lineage>
</organism>
<dbReference type="Pfam" id="PF07660">
    <property type="entry name" value="STN"/>
    <property type="match status" value="1"/>
</dbReference>
<evidence type="ECO:0000256" key="4">
    <source>
        <dbReference type="PROSITE-ProRule" id="PRU01360"/>
    </source>
</evidence>
<dbReference type="RefSeq" id="WP_211316138.1">
    <property type="nucleotide sequence ID" value="NZ_OY782574.1"/>
</dbReference>
<dbReference type="InterPro" id="IPR008969">
    <property type="entry name" value="CarboxyPept-like_regulatory"/>
</dbReference>
<evidence type="ECO:0000313" key="7">
    <source>
        <dbReference type="Proteomes" id="UP000243525"/>
    </source>
</evidence>
<keyword evidence="4" id="KW-1134">Transmembrane beta strand</keyword>
<comment type="subcellular location">
    <subcellularLocation>
        <location evidence="4">Cell outer membrane</location>
        <topology evidence="4">Multi-pass membrane protein</topology>
    </subcellularLocation>
</comment>
<dbReference type="Pfam" id="PF07715">
    <property type="entry name" value="Plug"/>
    <property type="match status" value="1"/>
</dbReference>
<dbReference type="AlphaFoldDB" id="A0A2T5BZN9"/>
<dbReference type="InterPro" id="IPR023997">
    <property type="entry name" value="TonB-dep_OMP_SusC/RagA_CS"/>
</dbReference>
<comment type="caution">
    <text evidence="6">The sequence shown here is derived from an EMBL/GenBank/DDBJ whole genome shotgun (WGS) entry which is preliminary data.</text>
</comment>
<reference evidence="6 7" key="1">
    <citation type="submission" date="2018-04" db="EMBL/GenBank/DDBJ databases">
        <title>Genomic Encyclopedia of Archaeal and Bacterial Type Strains, Phase II (KMG-II): from individual species to whole genera.</title>
        <authorList>
            <person name="Goeker M."/>
        </authorList>
    </citation>
    <scope>NUCLEOTIDE SEQUENCE [LARGE SCALE GENOMIC DNA]</scope>
    <source>
        <strain evidence="6 7">DSM 28823</strain>
    </source>
</reference>
<protein>
    <submittedName>
        <fullName evidence="6">TonB-linked SusC/RagA family outer membrane protein</fullName>
    </submittedName>
</protein>
<dbReference type="Gene3D" id="2.60.40.1120">
    <property type="entry name" value="Carboxypeptidase-like, regulatory domain"/>
    <property type="match status" value="1"/>
</dbReference>
<feature type="domain" description="Secretin/TonB short N-terminal" evidence="5">
    <location>
        <begin position="71"/>
        <end position="122"/>
    </location>
</feature>
<dbReference type="InterPro" id="IPR023996">
    <property type="entry name" value="TonB-dep_OMP_SusC/RagA"/>
</dbReference>
<dbReference type="NCBIfam" id="TIGR04056">
    <property type="entry name" value="OMP_RagA_SusC"/>
    <property type="match status" value="1"/>
</dbReference>
<dbReference type="FunFam" id="2.60.40.1120:FF:000003">
    <property type="entry name" value="Outer membrane protein Omp121"/>
    <property type="match status" value="1"/>
</dbReference>
<keyword evidence="1 4" id="KW-0813">Transport</keyword>
<dbReference type="SUPFAM" id="SSF49464">
    <property type="entry name" value="Carboxypeptidase regulatory domain-like"/>
    <property type="match status" value="1"/>
</dbReference>
<dbReference type="SMART" id="SM00965">
    <property type="entry name" value="STN"/>
    <property type="match status" value="1"/>
</dbReference>
<dbReference type="NCBIfam" id="TIGR04057">
    <property type="entry name" value="SusC_RagA_signa"/>
    <property type="match status" value="1"/>
</dbReference>
<dbReference type="Proteomes" id="UP000243525">
    <property type="component" value="Unassembled WGS sequence"/>
</dbReference>
<keyword evidence="4" id="KW-0812">Transmembrane</keyword>
<name>A0A2T5BZN9_9BACT</name>
<evidence type="ECO:0000313" key="6">
    <source>
        <dbReference type="EMBL" id="PTN07724.1"/>
    </source>
</evidence>
<dbReference type="EMBL" id="QAAD01000014">
    <property type="protein sequence ID" value="PTN07724.1"/>
    <property type="molecule type" value="Genomic_DNA"/>
</dbReference>
<dbReference type="Pfam" id="PF13715">
    <property type="entry name" value="CarbopepD_reg_2"/>
    <property type="match status" value="1"/>
</dbReference>
<evidence type="ECO:0000259" key="5">
    <source>
        <dbReference type="SMART" id="SM00965"/>
    </source>
</evidence>
<dbReference type="FunFam" id="2.170.130.10:FF:000003">
    <property type="entry name" value="SusC/RagA family TonB-linked outer membrane protein"/>
    <property type="match status" value="1"/>
</dbReference>
<evidence type="ECO:0000256" key="3">
    <source>
        <dbReference type="ARBA" id="ARBA00023237"/>
    </source>
</evidence>
<evidence type="ECO:0000256" key="1">
    <source>
        <dbReference type="ARBA" id="ARBA00022448"/>
    </source>
</evidence>
<dbReference type="InterPro" id="IPR011662">
    <property type="entry name" value="Secretin/TonB_short_N"/>
</dbReference>
<proteinExistence type="inferred from homology"/>
<dbReference type="GO" id="GO:0009279">
    <property type="term" value="C:cell outer membrane"/>
    <property type="evidence" value="ECO:0007669"/>
    <property type="project" value="UniProtKB-SubCell"/>
</dbReference>
<sequence length="1141" mass="126777">MKKTTFGHAPSKRPWPPRWFVIMKMTFFLILTNIIFATASESYSQVQKLTLNARDITLNEAFSMIRSSSHYKILYKSEDVDLSKKFNLNFNDASIEEVMNYLLTNNSLSYTIREDQVVVHQNATPNVDQQATRAIKGKVVDNGGVPVPGVSVFIKGTTIGTVTDADGNYTINAGRGATLVFSFVGMQSQEIVIADQQVVNITLKDETLGLDEVTVVGYGTQRKVSIVGSVQSIEPEILKVPSSNISTSFAGKLAGVIAFQRTGEPGADGASFYIRGISTFSGATNPLIIVDGVEVSSGDLNSLPPEVIESFSILKDATATALYGTRGANGVMIVTTKSGKDMDKVKVNVRVENSISTPTSVPEFVDGPTFMEMYNEAVIGRSTGDIPYEQSKIDATRQGLNPYLYPNVDWYNELFKDYTMNQSANVSLLGGGKKMDYFMNVSANIDNGILKKFNINSYDNNVKVKRYTFQNNINAYLTPSTRVSLRLNTQLRDYHGPSIGAQDVFALTMEANPVDFPIMWPTEMIPTSFGNDGVLDHIAFGGKSGGRFNDGYRNPFAEMVKGYSDGFQSTVIATLDGEQKLDFVTKGLTFRAMASFKNWSNTTVTRSGGVNQYTASNISENGEGGYDYDFELVGNVQSATLGTSTGTSGDRSLYFQTQFQYDRTFDVHNVSGMLLYTQDEYMVNNPDGLISSLPQRTQGIAGRATYGYDDRYLFEVNFGYNGSENFAKGKRFGFFPSAAVGYVVSNEKFWDPVKDVISWLKLRASWGKVGNDQIGGERFVYLSDIDLSGSGYTTGIDQNYTRSGPVYNRYENRDISWEIGTKLNMGLDLRLFDKINVVADFYKETRDGIFLARQVIPTSFGTDGTNIFGNLGKVENKGFDIAIDVNHKFSNDFSMQFKSTFTYARNKVLEKDEPKFSKYPNLSGVGQPVNTLWGYQAERLFIDEAEIENSPTQQLGGTVLPGDIKYTNITADIDGLDLVNSDDRIPMGHPTVPEIVYGFGPSFQYKKLDFSFYFQGVAHTSFFINGFHPFGTSSIRNVLSFIADDYWSVEDQNVYAAYPRLSKLDHPNNTANSSYWLRNGAFLKLKNLEVGYTHKFMRFYVSGMNLLTFSKFDLWDPEMGGGNGLKYPTQRVFNIGIQMSL</sequence>
<comment type="similarity">
    <text evidence="4">Belongs to the TonB-dependent receptor family.</text>
</comment>
<evidence type="ECO:0000256" key="2">
    <source>
        <dbReference type="ARBA" id="ARBA00023136"/>
    </source>
</evidence>
<keyword evidence="2 4" id="KW-0472">Membrane</keyword>
<accession>A0A2T5BZN9</accession>
<keyword evidence="3 4" id="KW-0998">Cell outer membrane</keyword>
<gene>
    <name evidence="6" type="ORF">C8N47_11467</name>
</gene>
<dbReference type="SUPFAM" id="SSF56935">
    <property type="entry name" value="Porins"/>
    <property type="match status" value="1"/>
</dbReference>
<dbReference type="PROSITE" id="PS52016">
    <property type="entry name" value="TONB_DEPENDENT_REC_3"/>
    <property type="match status" value="1"/>
</dbReference>
<dbReference type="Gene3D" id="2.170.130.10">
    <property type="entry name" value="TonB-dependent receptor, plug domain"/>
    <property type="match status" value="1"/>
</dbReference>
<keyword evidence="7" id="KW-1185">Reference proteome</keyword>
<dbReference type="InterPro" id="IPR039426">
    <property type="entry name" value="TonB-dep_rcpt-like"/>
</dbReference>
<dbReference type="InterPro" id="IPR012910">
    <property type="entry name" value="Plug_dom"/>
</dbReference>
<dbReference type="InterPro" id="IPR037066">
    <property type="entry name" value="Plug_dom_sf"/>
</dbReference>